<keyword evidence="1" id="KW-0614">Plasmid</keyword>
<dbReference type="RefSeq" id="WP_135678289.1">
    <property type="nucleotide sequence ID" value="NZ_CP038614.1"/>
</dbReference>
<dbReference type="EMBL" id="CP038614">
    <property type="protein sequence ID" value="QBY45627.1"/>
    <property type="molecule type" value="Genomic_DNA"/>
</dbReference>
<proteinExistence type="predicted"/>
<dbReference type="Proteomes" id="UP000295134">
    <property type="component" value="Plasmid pArsFIN2"/>
</dbReference>
<geneLocation type="plasmid" evidence="2">
    <name>parsfin2</name>
</geneLocation>
<dbReference type="AlphaFoldDB" id="A0A4P7KZ11"/>
<name>A0A4P7KZ11_9GAMM</name>
<accession>A0A4P7KZ11</accession>
<dbReference type="Gene3D" id="3.30.2440.10">
    <property type="entry name" value="Secreted effector protein SifA"/>
    <property type="match status" value="1"/>
</dbReference>
<evidence type="ECO:0000313" key="2">
    <source>
        <dbReference type="Proteomes" id="UP000295134"/>
    </source>
</evidence>
<dbReference type="InterPro" id="IPR022747">
    <property type="entry name" value="SopD"/>
</dbReference>
<dbReference type="GeneID" id="39751883"/>
<sequence length="324" mass="37524">MSLSIQSNSLFSFNRTLSNENIKHAIESSSKEEATDIGIWEKIKDWFCGSNTREALEKFYELTHNNDELNTNSMVKKIVAFYQLKEMASPIYQDKFEASITQNEDGIYTFSFSIKDIMRERLLIYGTSNDICDIKRKELTNNSELLDNNTVIHEGIDAALSKVKYDNERNKLEGITSANQGRVGLHLLSDKTKQEMAIDQSLLQRWITLQMKCFDYYAIQRSSLDSTDGIDITSVIGTKNEWVYHFAESIDDAKKHTKKILAKIFNDFADYLHKAKTDTNINKLYEESELLKKIDSHILENNKEYPLTSEYIKKLYSQIENQSH</sequence>
<reference evidence="1 2" key="1">
    <citation type="submission" date="2019-03" db="EMBL/GenBank/DDBJ databases">
        <title>Long-read sequencing reveals hyperdense prophage content in a complex bacterial symbiont genome.</title>
        <authorList>
            <person name="Frost C.L."/>
            <person name="Siozios S."/>
            <person name="Nadal-Jimenez P."/>
            <person name="Brockhurst M.A."/>
            <person name="King K.C."/>
            <person name="Darby A.C."/>
            <person name="Hurst G.D.D."/>
        </authorList>
    </citation>
    <scope>NUCLEOTIDE SEQUENCE [LARGE SCALE GENOMIC DNA]</scope>
    <source>
        <strain evidence="1 2">FIN</strain>
        <plasmid evidence="2">parsfin2</plasmid>
    </source>
</reference>
<protein>
    <submittedName>
        <fullName evidence="1">Secreted effector protein sopD2</fullName>
    </submittedName>
</protein>
<dbReference type="GO" id="GO:0033644">
    <property type="term" value="C:host cell membrane"/>
    <property type="evidence" value="ECO:0007669"/>
    <property type="project" value="InterPro"/>
</dbReference>
<organism evidence="1 2">
    <name type="scientific">Arsenophonus nasoniae</name>
    <name type="common">son-killer infecting Nasonia vitripennis</name>
    <dbReference type="NCBI Taxonomy" id="638"/>
    <lineage>
        <taxon>Bacteria</taxon>
        <taxon>Pseudomonadati</taxon>
        <taxon>Pseudomonadota</taxon>
        <taxon>Gammaproteobacteria</taxon>
        <taxon>Enterobacterales</taxon>
        <taxon>Morganellaceae</taxon>
        <taxon>Arsenophonus</taxon>
    </lineage>
</organism>
<dbReference type="Pfam" id="PF11047">
    <property type="entry name" value="SopD"/>
    <property type="match status" value="1"/>
</dbReference>
<dbReference type="KEGG" id="ans:ArsFIN_42380"/>
<evidence type="ECO:0000313" key="1">
    <source>
        <dbReference type="EMBL" id="QBY45627.1"/>
    </source>
</evidence>
<gene>
    <name evidence="1" type="primary">sopD2_3</name>
    <name evidence="1" type="ORF">ArsFIN_42380</name>
</gene>